<sequence length="1130" mass="133008">MLWRNFCHVRNYNSKLFNSLSNRVCFRQISHLERIDKSNGKTFNSFENEMDSIRYFTDKNLYIPYNRINDLLKLLNTSDNFEQNSIDAMGVIGMSMVRYSYNQRLSFLNDIWESINCKENITIDQYNMYLFAAVNNQIKLDAKQELENIVKLNINPNMRTFHQLLRSTQYSKDLTKISYLMEEAKQRHISVGEPGFNLIAQSYLFNNDLTRSTEIIKMIDETGMKYTYHTYQTAILMASIYGNEDKILSLLNDATDNCVTLAPNLLYENCIKLINNDKLDSALKIIKSMNIHSRQENNFNVGFISKLRFLEKLIMNNQTEAVFSLLSTLEIKQPTHLSTLEFDAFLKFRNKILNMGYMLDDYINIAYKAVSKNQFDFTMNLYKHMKKEGLHLSDQMMYPIYKINAENTSRLWDILENHIFLLNDSFKTDFEKSDIIKNLYHFLIIPALKNESIEEITKKFQDLSLQPNFINTCLQYHYLANKNLEKACSINDDVDIRTNQINVIILYYKSSVDDYIHILNMLRTNISSLLESKDKIVDVECFSNYLYQIIRFKEGDIKSVKNIIKTWTDYNLPLNDVYYRKIIKYCKNIFSYSLPNLNDYIIESNKMFAPSKKLASLAYDVLYEKYKKSIKLNDNGDNYNLIGLLKFCSESNYSKFAEKSLSILDEIDDKENISHNIYFFLAKCAFNSNNVDKFKEFSKICIDKFSASEKTTYFMHMYHLLEMNLSLQDIEGTERVVKLFDNDRLKDASYLSIDPNILRQVFYLESSNDYKFKFFKLLKNFNFANSVDIPNYFIQGFIDRNVEGLSDALSFLKTEKFYPENMTLVLSHCIQKNIDISSFIEENYKLFGMKGCIAYLLNNDYKNFRKHFNKLSSDKINVNQEIEGIEDFEFLFKLLSVEEMTNFRIVILKKCLYIAGKQCNETMLNKILQFIQENNLNCEFFLKQSIQYANNAILSKTKNATPIKPFKLLPHYNFDENLIFKSVISTGRIQNFVNMLLHDNLNLSDEFIINSCLHLEYSNNLSRLIKCLSVCEYNNVLKSLYQKLNSFHHRKMCAVGILEHCLKINSFDIENMDSLLKFAPLSLFVNKMMHNEAFTDYVKSNTLSTKLYIHLWWASYFSKNDDIRLQIENL</sequence>
<dbReference type="Proteomes" id="UP000078046">
    <property type="component" value="Unassembled WGS sequence"/>
</dbReference>
<organism evidence="1 2">
    <name type="scientific">Intoshia linei</name>
    <dbReference type="NCBI Taxonomy" id="1819745"/>
    <lineage>
        <taxon>Eukaryota</taxon>
        <taxon>Metazoa</taxon>
        <taxon>Spiralia</taxon>
        <taxon>Lophotrochozoa</taxon>
        <taxon>Mesozoa</taxon>
        <taxon>Orthonectida</taxon>
        <taxon>Rhopaluridae</taxon>
        <taxon>Intoshia</taxon>
    </lineage>
</organism>
<dbReference type="EMBL" id="LWCA01000643">
    <property type="protein sequence ID" value="OAF67507.1"/>
    <property type="molecule type" value="Genomic_DNA"/>
</dbReference>
<dbReference type="GO" id="GO:0005634">
    <property type="term" value="C:nucleus"/>
    <property type="evidence" value="ECO:0007669"/>
    <property type="project" value="TreeGrafter"/>
</dbReference>
<dbReference type="GO" id="GO:0070129">
    <property type="term" value="P:regulation of mitochondrial translation"/>
    <property type="evidence" value="ECO:0007669"/>
    <property type="project" value="TreeGrafter"/>
</dbReference>
<feature type="non-terminal residue" evidence="1">
    <location>
        <position position="1130"/>
    </location>
</feature>
<dbReference type="PANTHER" id="PTHR46669">
    <property type="entry name" value="LEUCINE-RICH PPR MOTIF-CONTAINING PROTEIN, MITOCHONDRIAL"/>
    <property type="match status" value="1"/>
</dbReference>
<gene>
    <name evidence="1" type="ORF">A3Q56_04741</name>
</gene>
<dbReference type="Gene3D" id="1.25.40.10">
    <property type="entry name" value="Tetratricopeptide repeat domain"/>
    <property type="match status" value="1"/>
</dbReference>
<dbReference type="GO" id="GO:0003730">
    <property type="term" value="F:mRNA 3'-UTR binding"/>
    <property type="evidence" value="ECO:0007669"/>
    <property type="project" value="TreeGrafter"/>
</dbReference>
<evidence type="ECO:0000313" key="1">
    <source>
        <dbReference type="EMBL" id="OAF67507.1"/>
    </source>
</evidence>
<dbReference type="PANTHER" id="PTHR46669:SF1">
    <property type="entry name" value="LEUCINE-RICH PPR MOTIF-CONTAINING PROTEIN, MITOCHONDRIAL"/>
    <property type="match status" value="1"/>
</dbReference>
<reference evidence="1 2" key="1">
    <citation type="submission" date="2016-04" db="EMBL/GenBank/DDBJ databases">
        <title>The genome of Intoshia linei affirms orthonectids as highly simplified spiralians.</title>
        <authorList>
            <person name="Mikhailov K.V."/>
            <person name="Slusarev G.S."/>
            <person name="Nikitin M.A."/>
            <person name="Logacheva M.D."/>
            <person name="Penin A."/>
            <person name="Aleoshin V."/>
            <person name="Panchin Y.V."/>
        </authorList>
    </citation>
    <scope>NUCLEOTIDE SEQUENCE [LARGE SCALE GENOMIC DNA]</scope>
    <source>
        <strain evidence="1">Intl2013</strain>
        <tissue evidence="1">Whole animal</tissue>
    </source>
</reference>
<evidence type="ECO:0000313" key="2">
    <source>
        <dbReference type="Proteomes" id="UP000078046"/>
    </source>
</evidence>
<dbReference type="InterPro" id="IPR011990">
    <property type="entry name" value="TPR-like_helical_dom_sf"/>
</dbReference>
<comment type="caution">
    <text evidence="1">The sequence shown here is derived from an EMBL/GenBank/DDBJ whole genome shotgun (WGS) entry which is preliminary data.</text>
</comment>
<evidence type="ECO:0008006" key="3">
    <source>
        <dbReference type="Google" id="ProtNLM"/>
    </source>
</evidence>
<dbReference type="InterPro" id="IPR033490">
    <property type="entry name" value="LRP130"/>
</dbReference>
<name>A0A177AZN9_9BILA</name>
<proteinExistence type="predicted"/>
<accession>A0A177AZN9</accession>
<keyword evidence="2" id="KW-1185">Reference proteome</keyword>
<dbReference type="AlphaFoldDB" id="A0A177AZN9"/>
<dbReference type="OrthoDB" id="185373at2759"/>
<protein>
    <recommendedName>
        <fullName evidence="3">Leucine-rich PPR motif-containing protein, mitochondrial</fullName>
    </recommendedName>
</protein>
<dbReference type="GO" id="GO:0005739">
    <property type="term" value="C:mitochondrion"/>
    <property type="evidence" value="ECO:0007669"/>
    <property type="project" value="TreeGrafter"/>
</dbReference>